<gene>
    <name evidence="7" type="primary">rps3</name>
</gene>
<geneLocation type="mitochondrion" evidence="7"/>
<evidence type="ECO:0000256" key="4">
    <source>
        <dbReference type="ARBA" id="ARBA00023128"/>
    </source>
</evidence>
<accession>A0A873QK70</accession>
<keyword evidence="5" id="KW-0687">Ribonucleoprotein</keyword>
<dbReference type="GO" id="GO:1990904">
    <property type="term" value="C:ribonucleoprotein complex"/>
    <property type="evidence" value="ECO:0007669"/>
    <property type="project" value="UniProtKB-KW"/>
</dbReference>
<organism evidence="7">
    <name type="scientific">Pisolithus tinctorius</name>
    <name type="common">Dead man's foot</name>
    <name type="synonym">Scleroderma tinctorium</name>
    <dbReference type="NCBI Taxonomy" id="37468"/>
    <lineage>
        <taxon>Eukaryota</taxon>
        <taxon>Fungi</taxon>
        <taxon>Dikarya</taxon>
        <taxon>Basidiomycota</taxon>
        <taxon>Agaricomycotina</taxon>
        <taxon>Agaricomycetes</taxon>
        <taxon>Agaricomycetidae</taxon>
        <taxon>Boletales</taxon>
        <taxon>Sclerodermatineae</taxon>
        <taxon>Pisolithaceae</taxon>
        <taxon>Pisolithus</taxon>
    </lineage>
</organism>
<name>A0A873QK70_PISTI</name>
<reference evidence="7" key="1">
    <citation type="submission" date="2020-06" db="EMBL/GenBank/DDBJ databases">
        <title>The complete mitochondrial genome of two Pisolithus species.</title>
        <authorList>
            <person name="Li Q."/>
        </authorList>
    </citation>
    <scope>NUCLEOTIDE SEQUENCE</scope>
</reference>
<keyword evidence="4 7" id="KW-0496">Mitochondrion</keyword>
<dbReference type="GO" id="GO:0003735">
    <property type="term" value="F:structural constituent of ribosome"/>
    <property type="evidence" value="ECO:0007669"/>
    <property type="project" value="InterPro"/>
</dbReference>
<comment type="subcellular location">
    <subcellularLocation>
        <location evidence="1">Mitochondrion</location>
    </subcellularLocation>
</comment>
<evidence type="ECO:0000256" key="3">
    <source>
        <dbReference type="ARBA" id="ARBA00022980"/>
    </source>
</evidence>
<protein>
    <recommendedName>
        <fullName evidence="6">Small ribosomal subunit protein uS3m</fullName>
    </recommendedName>
</protein>
<dbReference type="AlphaFoldDB" id="A0A873QK70"/>
<comment type="similarity">
    <text evidence="2">Belongs to the universal ribosomal protein uS3 family.</text>
</comment>
<dbReference type="GeneID" id="63647905"/>
<dbReference type="EMBL" id="MT577035">
    <property type="protein sequence ID" value="QPA36167.1"/>
    <property type="molecule type" value="Genomic_DNA"/>
</dbReference>
<dbReference type="GO" id="GO:0005739">
    <property type="term" value="C:mitochondrion"/>
    <property type="evidence" value="ECO:0007669"/>
    <property type="project" value="UniProtKB-SubCell"/>
</dbReference>
<evidence type="ECO:0000256" key="6">
    <source>
        <dbReference type="ARBA" id="ARBA00035157"/>
    </source>
</evidence>
<proteinExistence type="inferred from homology"/>
<evidence type="ECO:0000256" key="1">
    <source>
        <dbReference type="ARBA" id="ARBA00004173"/>
    </source>
</evidence>
<dbReference type="InterPro" id="IPR007980">
    <property type="entry name" value="Ribosomal_uS3m_fun"/>
</dbReference>
<dbReference type="RefSeq" id="YP_010041389.1">
    <property type="nucleotide sequence ID" value="NC_054202.1"/>
</dbReference>
<sequence length="449" mass="52606">MSKSSINLNNKYVLPSIYSAYRNKLTVEQKKSDISPEYVLSNYNELKEDKQLIQIKGIGKAINRLNNLTKQIETFSERNTSLKLISEMQRLNKEKVLPVNYHMFNPKPETKSVASENLNLDLKIENKYIESELNKNYINNLEVKLPLNLLTETEKQFKLRNYLQLITKFNSDIISSKNISYKFNKLNNKIITNIYTILHSAFLIMNCTISKPRMFFTNDLIIIKLFYFPIARIKKSLEVKKLVVYRNLINFFKLFKIKNRLRKKSNNNKIKTNLKSNKYTLNKINSIKNNLNYESPFVWIKEDKLEVLCDILSKLLHKPVQLEIVRLHYPFYEPNILANILAKLTNYIKLRYIFNKIFKIAVIKNPTKMIQKNRFSALPGYLTGISFNFAGRLPTQRIVPRKTVKTKNIGSVSRKKAILIETARFSNKNRRGSFSITISTGFYLANNIK</sequence>
<dbReference type="Pfam" id="PF05316">
    <property type="entry name" value="VAR1"/>
    <property type="match status" value="1"/>
</dbReference>
<dbReference type="GO" id="GO:0006412">
    <property type="term" value="P:translation"/>
    <property type="evidence" value="ECO:0007669"/>
    <property type="project" value="InterPro"/>
</dbReference>
<dbReference type="GO" id="GO:0005840">
    <property type="term" value="C:ribosome"/>
    <property type="evidence" value="ECO:0007669"/>
    <property type="project" value="UniProtKB-KW"/>
</dbReference>
<keyword evidence="3 7" id="KW-0689">Ribosomal protein</keyword>
<evidence type="ECO:0000256" key="2">
    <source>
        <dbReference type="ARBA" id="ARBA00010761"/>
    </source>
</evidence>
<evidence type="ECO:0000313" key="7">
    <source>
        <dbReference type="EMBL" id="QPA36167.1"/>
    </source>
</evidence>
<evidence type="ECO:0000256" key="5">
    <source>
        <dbReference type="ARBA" id="ARBA00023274"/>
    </source>
</evidence>